<dbReference type="PANTHER" id="PTHR34979">
    <property type="entry name" value="INNER MEMBRANE PROTEIN YGAZ"/>
    <property type="match status" value="1"/>
</dbReference>
<comment type="subcellular location">
    <subcellularLocation>
        <location evidence="1">Cell membrane</location>
        <topology evidence="1">Multi-pass membrane protein</topology>
    </subcellularLocation>
</comment>
<proteinExistence type="inferred from homology"/>
<feature type="transmembrane region" description="Helical" evidence="8">
    <location>
        <begin position="142"/>
        <end position="165"/>
    </location>
</feature>
<evidence type="ECO:0000256" key="8">
    <source>
        <dbReference type="SAM" id="Phobius"/>
    </source>
</evidence>
<keyword evidence="3" id="KW-0813">Transport</keyword>
<sequence>MSSNTTSPPTSTVSSQSTIKHFCQGAMAIAPLSIAVLPWGLLAGSYAMDAGLTGLESQALSAILFAGSAQLVATGMLKSGVGLVTLLLTTLFITSRHCLYSIAMRESIKSLPLRWRLILGFLLTDELFAVSGQRPDKPYDRWFLLGAGLSFYIAWNVATVVGILAGHYIPNLNTLGLDFAVAATFIAIVVPNTKSLPVFAAVFIALVCSVVCDVYNVPGGLMLSSAAGMVSGYLCETHMKRVNQ</sequence>
<keyword evidence="7 8" id="KW-0472">Membrane</keyword>
<evidence type="ECO:0000256" key="7">
    <source>
        <dbReference type="ARBA" id="ARBA00023136"/>
    </source>
</evidence>
<evidence type="ECO:0000256" key="1">
    <source>
        <dbReference type="ARBA" id="ARBA00004651"/>
    </source>
</evidence>
<evidence type="ECO:0000313" key="10">
    <source>
        <dbReference type="Proteomes" id="UP000189475"/>
    </source>
</evidence>
<protein>
    <submittedName>
        <fullName evidence="9">Inner membrane protein YgaZ</fullName>
    </submittedName>
</protein>
<evidence type="ECO:0000256" key="4">
    <source>
        <dbReference type="ARBA" id="ARBA00022475"/>
    </source>
</evidence>
<keyword evidence="6 8" id="KW-1133">Transmembrane helix</keyword>
<dbReference type="STRING" id="1918946.VPAL9027_02409"/>
<keyword evidence="10" id="KW-1185">Reference proteome</keyword>
<dbReference type="EMBL" id="FUFT01000005">
    <property type="protein sequence ID" value="SJL84425.1"/>
    <property type="molecule type" value="Genomic_DNA"/>
</dbReference>
<feature type="transmembrane region" description="Helical" evidence="8">
    <location>
        <begin position="196"/>
        <end position="215"/>
    </location>
</feature>
<evidence type="ECO:0000256" key="2">
    <source>
        <dbReference type="ARBA" id="ARBA00010735"/>
    </source>
</evidence>
<feature type="transmembrane region" description="Helical" evidence="8">
    <location>
        <begin position="172"/>
        <end position="190"/>
    </location>
</feature>
<accession>A0A1R4B678</accession>
<reference evidence="9 10" key="1">
    <citation type="submission" date="2017-02" db="EMBL/GenBank/DDBJ databases">
        <authorList>
            <person name="Peterson S.W."/>
        </authorList>
    </citation>
    <scope>NUCLEOTIDE SEQUENCE [LARGE SCALE GENOMIC DNA]</scope>
    <source>
        <strain evidence="9 10">CECT 9027</strain>
    </source>
</reference>
<dbReference type="PANTHER" id="PTHR34979:SF1">
    <property type="entry name" value="INNER MEMBRANE PROTEIN YGAZ"/>
    <property type="match status" value="1"/>
</dbReference>
<organism evidence="9 10">
    <name type="scientific">Vibrio palustris</name>
    <dbReference type="NCBI Taxonomy" id="1918946"/>
    <lineage>
        <taxon>Bacteria</taxon>
        <taxon>Pseudomonadati</taxon>
        <taxon>Pseudomonadota</taxon>
        <taxon>Gammaproteobacteria</taxon>
        <taxon>Vibrionales</taxon>
        <taxon>Vibrionaceae</taxon>
        <taxon>Vibrio</taxon>
    </lineage>
</organism>
<evidence type="ECO:0000256" key="5">
    <source>
        <dbReference type="ARBA" id="ARBA00022692"/>
    </source>
</evidence>
<dbReference type="GO" id="GO:0005886">
    <property type="term" value="C:plasma membrane"/>
    <property type="evidence" value="ECO:0007669"/>
    <property type="project" value="UniProtKB-SubCell"/>
</dbReference>
<name>A0A1R4B678_9VIBR</name>
<keyword evidence="4" id="KW-1003">Cell membrane</keyword>
<dbReference type="InterPro" id="IPR011606">
    <property type="entry name" value="Brnchd-chn_aa_trnsp_permease"/>
</dbReference>
<dbReference type="OrthoDB" id="3177005at2"/>
<dbReference type="RefSeq" id="WP_077314791.1">
    <property type="nucleotide sequence ID" value="NZ_AP024888.1"/>
</dbReference>
<evidence type="ECO:0000313" key="9">
    <source>
        <dbReference type="EMBL" id="SJL84425.1"/>
    </source>
</evidence>
<evidence type="ECO:0000256" key="3">
    <source>
        <dbReference type="ARBA" id="ARBA00022448"/>
    </source>
</evidence>
<feature type="transmembrane region" description="Helical" evidence="8">
    <location>
        <begin position="21"/>
        <end position="42"/>
    </location>
</feature>
<comment type="similarity">
    <text evidence="2">Belongs to the AzlC family.</text>
</comment>
<keyword evidence="5 8" id="KW-0812">Transmembrane</keyword>
<feature type="transmembrane region" description="Helical" evidence="8">
    <location>
        <begin position="62"/>
        <end position="93"/>
    </location>
</feature>
<dbReference type="AlphaFoldDB" id="A0A1R4B678"/>
<evidence type="ECO:0000256" key="6">
    <source>
        <dbReference type="ARBA" id="ARBA00022989"/>
    </source>
</evidence>
<dbReference type="GO" id="GO:1903785">
    <property type="term" value="P:L-valine transmembrane transport"/>
    <property type="evidence" value="ECO:0007669"/>
    <property type="project" value="TreeGrafter"/>
</dbReference>
<gene>
    <name evidence="9" type="primary">ygaZ</name>
    <name evidence="9" type="ORF">VPAL9027_02409</name>
</gene>
<dbReference type="Proteomes" id="UP000189475">
    <property type="component" value="Unassembled WGS sequence"/>
</dbReference>
<dbReference type="Pfam" id="PF03591">
    <property type="entry name" value="AzlC"/>
    <property type="match status" value="1"/>
</dbReference>